<gene>
    <name evidence="2" type="ORF">PDESU_04552</name>
</gene>
<name>A0A6C2U815_PONDE</name>
<dbReference type="AlphaFoldDB" id="A0A6C2U815"/>
<feature type="compositionally biased region" description="Basic and acidic residues" evidence="1">
    <location>
        <begin position="293"/>
        <end position="318"/>
    </location>
</feature>
<protein>
    <submittedName>
        <fullName evidence="2">Uncharacterized protein</fullName>
    </submittedName>
</protein>
<feature type="compositionally biased region" description="Polar residues" evidence="1">
    <location>
        <begin position="256"/>
        <end position="265"/>
    </location>
</feature>
<evidence type="ECO:0000313" key="2">
    <source>
        <dbReference type="EMBL" id="VGO15963.1"/>
    </source>
</evidence>
<dbReference type="RefSeq" id="WP_136081525.1">
    <property type="nucleotide sequence ID" value="NZ_CAAHFG010000003.1"/>
</dbReference>
<feature type="compositionally biased region" description="Polar residues" evidence="1">
    <location>
        <begin position="190"/>
        <end position="212"/>
    </location>
</feature>
<feature type="region of interest" description="Disordered" evidence="1">
    <location>
        <begin position="49"/>
        <end position="97"/>
    </location>
</feature>
<feature type="compositionally biased region" description="Low complexity" evidence="1">
    <location>
        <begin position="218"/>
        <end position="231"/>
    </location>
</feature>
<feature type="compositionally biased region" description="Basic and acidic residues" evidence="1">
    <location>
        <begin position="58"/>
        <end position="72"/>
    </location>
</feature>
<keyword evidence="3" id="KW-1185">Reference proteome</keyword>
<feature type="compositionally biased region" description="Basic and acidic residues" evidence="1">
    <location>
        <begin position="242"/>
        <end position="254"/>
    </location>
</feature>
<evidence type="ECO:0000313" key="3">
    <source>
        <dbReference type="Proteomes" id="UP000366872"/>
    </source>
</evidence>
<reference evidence="2 3" key="1">
    <citation type="submission" date="2019-04" db="EMBL/GenBank/DDBJ databases">
        <authorList>
            <person name="Van Vliet M D."/>
        </authorList>
    </citation>
    <scope>NUCLEOTIDE SEQUENCE [LARGE SCALE GENOMIC DNA]</scope>
    <source>
        <strain evidence="2 3">F1</strain>
    </source>
</reference>
<feature type="region of interest" description="Disordered" evidence="1">
    <location>
        <begin position="135"/>
        <end position="318"/>
    </location>
</feature>
<dbReference type="Proteomes" id="UP000366872">
    <property type="component" value="Unassembled WGS sequence"/>
</dbReference>
<sequence>MQRTVQILLLVALLLPMAGLAREETLEERKTRITRKYLRKRVNISQSDMIVPSDLPQEDERVAASEKYKQADDLLQQQQQPSTLPPPQVRRPMPEEKESNWLLDDAAEELSDPYADPFAIGKPNDSTSDYWALFGGRSKDSSSSSSSSRRGEDSRYDPYASRSLDRYGSGTDGRVNQGFDSYGRPLQGSRYGQSTQSGLYGQRQDSSVSDGTLGSRRSYGSSPDSGLLLDSFPRTQSSGSDAYRRYDSGSRETRGYTPTYQSPLQTRREQQRQQGAQDYQKKEYQQPNTYQQWKDRSKAWDPTKDDAYVDELMRKNRK</sequence>
<dbReference type="EMBL" id="CAAHFG010000003">
    <property type="protein sequence ID" value="VGO15963.1"/>
    <property type="molecule type" value="Genomic_DNA"/>
</dbReference>
<proteinExistence type="predicted"/>
<accession>A0A6C2U815</accession>
<organism evidence="2 3">
    <name type="scientific">Pontiella desulfatans</name>
    <dbReference type="NCBI Taxonomy" id="2750659"/>
    <lineage>
        <taxon>Bacteria</taxon>
        <taxon>Pseudomonadati</taxon>
        <taxon>Kiritimatiellota</taxon>
        <taxon>Kiritimatiellia</taxon>
        <taxon>Kiritimatiellales</taxon>
        <taxon>Pontiellaceae</taxon>
        <taxon>Pontiella</taxon>
    </lineage>
</organism>
<evidence type="ECO:0000256" key="1">
    <source>
        <dbReference type="SAM" id="MobiDB-lite"/>
    </source>
</evidence>